<comment type="caution">
    <text evidence="2">The sequence shown here is derived from an EMBL/GenBank/DDBJ whole genome shotgun (WGS) entry which is preliminary data.</text>
</comment>
<dbReference type="SUPFAM" id="SSF53335">
    <property type="entry name" value="S-adenosyl-L-methionine-dependent methyltransferases"/>
    <property type="match status" value="1"/>
</dbReference>
<dbReference type="InterPro" id="IPR022642">
    <property type="entry name" value="CheR_C"/>
</dbReference>
<dbReference type="InterPro" id="IPR029063">
    <property type="entry name" value="SAM-dependent_MTases_sf"/>
</dbReference>
<dbReference type="Pfam" id="PF01739">
    <property type="entry name" value="CheR"/>
    <property type="match status" value="1"/>
</dbReference>
<dbReference type="PROSITE" id="PS50123">
    <property type="entry name" value="CHER"/>
    <property type="match status" value="1"/>
</dbReference>
<proteinExistence type="predicted"/>
<reference evidence="2" key="1">
    <citation type="journal article" date="2015" name="Nature">
        <title>Complex archaea that bridge the gap between prokaryotes and eukaryotes.</title>
        <authorList>
            <person name="Spang A."/>
            <person name="Saw J.H."/>
            <person name="Jorgensen S.L."/>
            <person name="Zaremba-Niedzwiedzka K."/>
            <person name="Martijn J."/>
            <person name="Lind A.E."/>
            <person name="van Eijk R."/>
            <person name="Schleper C."/>
            <person name="Guy L."/>
            <person name="Ettema T.J."/>
        </authorList>
    </citation>
    <scope>NUCLEOTIDE SEQUENCE</scope>
</reference>
<name>A0A0F8Z3V9_9ZZZZ</name>
<gene>
    <name evidence="2" type="ORF">LCGC14_2743730</name>
</gene>
<dbReference type="GO" id="GO:0008757">
    <property type="term" value="F:S-adenosylmethionine-dependent methyltransferase activity"/>
    <property type="evidence" value="ECO:0007669"/>
    <property type="project" value="InterPro"/>
</dbReference>
<accession>A0A0F8Z3V9</accession>
<dbReference type="PANTHER" id="PTHR24422:SF10">
    <property type="entry name" value="CHEMOTAXIS PROTEIN METHYLTRANSFERASE 2"/>
    <property type="match status" value="1"/>
</dbReference>
<dbReference type="AlphaFoldDB" id="A0A0F8Z3V9"/>
<evidence type="ECO:0000259" key="1">
    <source>
        <dbReference type="PROSITE" id="PS50123"/>
    </source>
</evidence>
<sequence length="110" mass="12220">MWSAGCSSREEPYTIAMVLLNFGKFSDIKIAATDVNADVIDTAKAGIYSGRTLKAVGPVSLSKYFDLHVNNTYRVKDFVKEKIKFKVHNLLNDKPPETGFDIIFCRSAGI</sequence>
<dbReference type="InterPro" id="IPR050903">
    <property type="entry name" value="Bact_Chemotaxis_MeTrfase"/>
</dbReference>
<feature type="domain" description="CheR-type methyltransferase" evidence="1">
    <location>
        <begin position="1"/>
        <end position="110"/>
    </location>
</feature>
<organism evidence="2">
    <name type="scientific">marine sediment metagenome</name>
    <dbReference type="NCBI Taxonomy" id="412755"/>
    <lineage>
        <taxon>unclassified sequences</taxon>
        <taxon>metagenomes</taxon>
        <taxon>ecological metagenomes</taxon>
    </lineage>
</organism>
<dbReference type="PRINTS" id="PR00996">
    <property type="entry name" value="CHERMTFRASE"/>
</dbReference>
<dbReference type="PANTHER" id="PTHR24422">
    <property type="entry name" value="CHEMOTAXIS PROTEIN METHYLTRANSFERASE"/>
    <property type="match status" value="1"/>
</dbReference>
<dbReference type="EMBL" id="LAZR01049976">
    <property type="protein sequence ID" value="KKK88383.1"/>
    <property type="molecule type" value="Genomic_DNA"/>
</dbReference>
<dbReference type="InterPro" id="IPR000780">
    <property type="entry name" value="CheR_MeTrfase"/>
</dbReference>
<evidence type="ECO:0000313" key="2">
    <source>
        <dbReference type="EMBL" id="KKK88383.1"/>
    </source>
</evidence>
<protein>
    <recommendedName>
        <fullName evidence="1">CheR-type methyltransferase domain-containing protein</fullName>
    </recommendedName>
</protein>
<dbReference type="Gene3D" id="3.40.50.150">
    <property type="entry name" value="Vaccinia Virus protein VP39"/>
    <property type="match status" value="1"/>
</dbReference>